<name>A0ACA9RCF3_9GLOM</name>
<keyword evidence="2" id="KW-1185">Reference proteome</keyword>
<evidence type="ECO:0000313" key="1">
    <source>
        <dbReference type="EMBL" id="CAG8787835.1"/>
    </source>
</evidence>
<reference evidence="1" key="1">
    <citation type="submission" date="2021-06" db="EMBL/GenBank/DDBJ databases">
        <authorList>
            <person name="Kallberg Y."/>
            <person name="Tangrot J."/>
            <person name="Rosling A."/>
        </authorList>
    </citation>
    <scope>NUCLEOTIDE SEQUENCE</scope>
    <source>
        <strain evidence="1">MA461A</strain>
    </source>
</reference>
<proteinExistence type="predicted"/>
<feature type="non-terminal residue" evidence="1">
    <location>
        <position position="401"/>
    </location>
</feature>
<comment type="caution">
    <text evidence="1">The sequence shown here is derived from an EMBL/GenBank/DDBJ whole genome shotgun (WGS) entry which is preliminary data.</text>
</comment>
<dbReference type="Proteomes" id="UP000789920">
    <property type="component" value="Unassembled WGS sequence"/>
</dbReference>
<protein>
    <submittedName>
        <fullName evidence="1">8541_t:CDS:1</fullName>
    </submittedName>
</protein>
<feature type="non-terminal residue" evidence="1">
    <location>
        <position position="1"/>
    </location>
</feature>
<dbReference type="EMBL" id="CAJVQC010049597">
    <property type="protein sequence ID" value="CAG8787835.1"/>
    <property type="molecule type" value="Genomic_DNA"/>
</dbReference>
<organism evidence="1 2">
    <name type="scientific">Racocetra persica</name>
    <dbReference type="NCBI Taxonomy" id="160502"/>
    <lineage>
        <taxon>Eukaryota</taxon>
        <taxon>Fungi</taxon>
        <taxon>Fungi incertae sedis</taxon>
        <taxon>Mucoromycota</taxon>
        <taxon>Glomeromycotina</taxon>
        <taxon>Glomeromycetes</taxon>
        <taxon>Diversisporales</taxon>
        <taxon>Gigasporaceae</taxon>
        <taxon>Racocetra</taxon>
    </lineage>
</organism>
<sequence>LTPSEDRAELNFDLENLRKLIPSISGYNNSLSKEQNSAYQKKKSEVDKKELELIQALALLEDDENKSVITGNNQQVIKDTVEKLKAFREGTLAQIATLALIEELKTTYEKTSYNPPPLSTINFSSAKSESAETRILDAYKDIEDVANETLIISRIGELEKDLEKYKNLKLPTGRIIQFRNILDNKKTKLTFRKAFKTQAGNNNIDGAKIDAYFNKGLTAEQAAESYNYHNSEERIEADEINQHGEVEIDGKSYDLKITEKLTGVRQVKYIVVFLNAPASQVAGANHERINNDFAGFSDNPEIEEKDRLIALIDQEITNQQNSSKQYDSESPSRSDNNDNIPTGDSHVSAPDKGGEENSSSTSDEETQGPAGFEGALKELENNFQKLKEEFAKLSTKEEKDQ</sequence>
<evidence type="ECO:0000313" key="2">
    <source>
        <dbReference type="Proteomes" id="UP000789920"/>
    </source>
</evidence>
<gene>
    <name evidence="1" type="ORF">RPERSI_LOCUS18606</name>
</gene>
<accession>A0ACA9RCF3</accession>